<dbReference type="KEGG" id="mam:Mesau_00901"/>
<gene>
    <name evidence="1" type="ordered locus">Mesau_00901</name>
</gene>
<evidence type="ECO:0000313" key="2">
    <source>
        <dbReference type="Proteomes" id="UP000010998"/>
    </source>
</evidence>
<accession>L0KFT6</accession>
<dbReference type="HOGENOM" id="CLU_155832_0_0_5"/>
<protein>
    <submittedName>
        <fullName evidence="1">Uncharacterized protein</fullName>
    </submittedName>
</protein>
<dbReference type="Proteomes" id="UP000010998">
    <property type="component" value="Chromosome"/>
</dbReference>
<proteinExistence type="predicted"/>
<dbReference type="AlphaFoldDB" id="L0KFT6"/>
<keyword evidence="2" id="KW-1185">Reference proteome</keyword>
<dbReference type="GeneID" id="90988421"/>
<sequence length="83" mass="9361">MIDPPRHLHDHDYADRALDCQEAMEPGFQAIIDCMLEVGWTRSETLRALKRLIAADNMTQKENAKTEAELAIARAMVRAGKPL</sequence>
<evidence type="ECO:0000313" key="1">
    <source>
        <dbReference type="EMBL" id="AGB43385.1"/>
    </source>
</evidence>
<organism evidence="1 2">
    <name type="scientific">Mesorhizobium australicum (strain HAMBI 3006 / LMG 24608 / WSM2073)</name>
    <dbReference type="NCBI Taxonomy" id="754035"/>
    <lineage>
        <taxon>Bacteria</taxon>
        <taxon>Pseudomonadati</taxon>
        <taxon>Pseudomonadota</taxon>
        <taxon>Alphaproteobacteria</taxon>
        <taxon>Hyphomicrobiales</taxon>
        <taxon>Phyllobacteriaceae</taxon>
        <taxon>Mesorhizobium</taxon>
    </lineage>
</organism>
<dbReference type="EMBL" id="CP003358">
    <property type="protein sequence ID" value="AGB43385.1"/>
    <property type="molecule type" value="Genomic_DNA"/>
</dbReference>
<dbReference type="STRING" id="754035.Mesau_00901"/>
<reference evidence="2" key="1">
    <citation type="submission" date="2012-02" db="EMBL/GenBank/DDBJ databases">
        <title>Complete sequence of Mesorhizobium australicum WSM2073.</title>
        <authorList>
            <person name="Lucas S."/>
            <person name="Han J."/>
            <person name="Lapidus A."/>
            <person name="Cheng J.-F."/>
            <person name="Goodwin L."/>
            <person name="Pitluck S."/>
            <person name="Peters L."/>
            <person name="Gu W."/>
            <person name="Detter J.C."/>
            <person name="Han C."/>
            <person name="Tapia R."/>
            <person name="Land M."/>
            <person name="Hauser L."/>
            <person name="Kyrpides N."/>
            <person name="Ivanova N."/>
            <person name="Pagani I."/>
            <person name="Reeve W.G."/>
            <person name="Howieson J.G."/>
            <person name="Tiwari R.P."/>
            <person name="O'Hara G.W."/>
            <person name="Atkins C.A."/>
            <person name="Ronson C.W."/>
            <person name="Nandasena K.G."/>
            <person name="Woyke T."/>
        </authorList>
    </citation>
    <scope>NUCLEOTIDE SEQUENCE [LARGE SCALE GENOMIC DNA]</scope>
    <source>
        <strain evidence="2">LMG 24608 / HAMBI 3006 / WSM2073</strain>
    </source>
</reference>
<dbReference type="RefSeq" id="WP_015314857.1">
    <property type="nucleotide sequence ID" value="NC_019973.1"/>
</dbReference>
<dbReference type="OrthoDB" id="7774794at2"/>
<name>L0KFT6_MESAW</name>